<dbReference type="eggNOG" id="arCOG02303">
    <property type="taxonomic scope" value="Archaea"/>
</dbReference>
<evidence type="ECO:0000256" key="1">
    <source>
        <dbReference type="ARBA" id="ARBA00011062"/>
    </source>
</evidence>
<evidence type="ECO:0000256" key="2">
    <source>
        <dbReference type="ARBA" id="ARBA00022723"/>
    </source>
</evidence>
<dbReference type="STRING" id="698757.Pogu_1332"/>
<feature type="domain" description="Survival protein SurE-like phosphatase/nucleotidase" evidence="5">
    <location>
        <begin position="3"/>
        <end position="189"/>
    </location>
</feature>
<feature type="binding site" evidence="4">
    <location>
        <position position="9"/>
    </location>
    <ligand>
        <name>a divalent metal cation</name>
        <dbReference type="ChEBI" id="CHEBI:60240"/>
    </ligand>
</feature>
<dbReference type="EC" id="3.1.3.5" evidence="4"/>
<dbReference type="KEGG" id="pog:Pogu_1332"/>
<keyword evidence="4" id="KW-0963">Cytoplasm</keyword>
<dbReference type="PANTHER" id="PTHR30457:SF0">
    <property type="entry name" value="PHOSPHATASE, PUTATIVE (AFU_ORTHOLOGUE AFUA_4G01070)-RELATED"/>
    <property type="match status" value="1"/>
</dbReference>
<keyword evidence="7" id="KW-1185">Reference proteome</keyword>
<comment type="similarity">
    <text evidence="1 4">Belongs to the SurE nucleotidase family.</text>
</comment>
<dbReference type="AlphaFoldDB" id="H6Q8Y0"/>
<dbReference type="InterPro" id="IPR030048">
    <property type="entry name" value="SurE"/>
</dbReference>
<evidence type="ECO:0000256" key="3">
    <source>
        <dbReference type="ARBA" id="ARBA00022801"/>
    </source>
</evidence>
<dbReference type="PANTHER" id="PTHR30457">
    <property type="entry name" value="5'-NUCLEOTIDASE SURE"/>
    <property type="match status" value="1"/>
</dbReference>
<name>H6Q8Y0_PYROT</name>
<evidence type="ECO:0000259" key="5">
    <source>
        <dbReference type="Pfam" id="PF01975"/>
    </source>
</evidence>
<reference evidence="6 7" key="1">
    <citation type="journal article" date="2012" name="Stand. Genomic Sci.">
        <title>Complete genome sequence of Pyrobaculum oguniense.</title>
        <authorList>
            <person name="Bernick D.L."/>
            <person name="Karplus K."/>
            <person name="Lui L.M."/>
            <person name="Coker J.K."/>
            <person name="Murphy J.N."/>
            <person name="Chan P.P."/>
            <person name="Cozen A.E."/>
            <person name="Lowe T.M."/>
        </authorList>
    </citation>
    <scope>NUCLEOTIDE SEQUENCE [LARGE SCALE GENOMIC DNA]</scope>
    <source>
        <strain evidence="6 7">TE7</strain>
    </source>
</reference>
<dbReference type="Gene3D" id="3.40.1210.10">
    <property type="entry name" value="Survival protein SurE-like phosphatase/nucleotidase"/>
    <property type="match status" value="1"/>
</dbReference>
<comment type="subcellular location">
    <subcellularLocation>
        <location evidence="4">Cytoplasm</location>
    </subcellularLocation>
</comment>
<keyword evidence="4" id="KW-0547">Nucleotide-binding</keyword>
<evidence type="ECO:0000313" key="7">
    <source>
        <dbReference type="Proteomes" id="UP000009062"/>
    </source>
</evidence>
<feature type="binding site" evidence="4">
    <location>
        <position position="8"/>
    </location>
    <ligand>
        <name>a divalent metal cation</name>
        <dbReference type="ChEBI" id="CHEBI:60240"/>
    </ligand>
</feature>
<comment type="cofactor">
    <cofactor evidence="4">
        <name>a divalent metal cation</name>
        <dbReference type="ChEBI" id="CHEBI:60240"/>
    </cofactor>
    <text evidence="4">Binds 1 divalent metal cation per subunit.</text>
</comment>
<dbReference type="GO" id="GO:0046872">
    <property type="term" value="F:metal ion binding"/>
    <property type="evidence" value="ECO:0007669"/>
    <property type="project" value="UniProtKB-UniRule"/>
</dbReference>
<organism evidence="6 7">
    <name type="scientific">Pyrobaculum oguniense (strain DSM 13380 / JCM 10595 / TE7)</name>
    <dbReference type="NCBI Taxonomy" id="698757"/>
    <lineage>
        <taxon>Archaea</taxon>
        <taxon>Thermoproteota</taxon>
        <taxon>Thermoprotei</taxon>
        <taxon>Thermoproteales</taxon>
        <taxon>Thermoproteaceae</taxon>
        <taxon>Pyrobaculum</taxon>
    </lineage>
</organism>
<dbReference type="Pfam" id="PF01975">
    <property type="entry name" value="SurE"/>
    <property type="match status" value="1"/>
</dbReference>
<dbReference type="InterPro" id="IPR036523">
    <property type="entry name" value="SurE-like_sf"/>
</dbReference>
<dbReference type="GO" id="GO:0005737">
    <property type="term" value="C:cytoplasm"/>
    <property type="evidence" value="ECO:0007669"/>
    <property type="project" value="UniProtKB-SubCell"/>
</dbReference>
<proteinExistence type="inferred from homology"/>
<dbReference type="GO" id="GO:0008253">
    <property type="term" value="F:5'-nucleotidase activity"/>
    <property type="evidence" value="ECO:0007669"/>
    <property type="project" value="UniProtKB-UniRule"/>
</dbReference>
<dbReference type="NCBIfam" id="NF010544">
    <property type="entry name" value="PRK13934.1"/>
    <property type="match status" value="1"/>
</dbReference>
<evidence type="ECO:0000256" key="4">
    <source>
        <dbReference type="HAMAP-Rule" id="MF_00060"/>
    </source>
</evidence>
<dbReference type="HAMAP" id="MF_00060">
    <property type="entry name" value="SurE"/>
    <property type="match status" value="1"/>
</dbReference>
<feature type="binding site" evidence="4">
    <location>
        <position position="93"/>
    </location>
    <ligand>
        <name>a divalent metal cation</name>
        <dbReference type="ChEBI" id="CHEBI:60240"/>
    </ligand>
</feature>
<keyword evidence="2 4" id="KW-0479">Metal-binding</keyword>
<feature type="binding site" evidence="4">
    <location>
        <position position="39"/>
    </location>
    <ligand>
        <name>a divalent metal cation</name>
        <dbReference type="ChEBI" id="CHEBI:60240"/>
    </ligand>
</feature>
<dbReference type="GO" id="GO:0000166">
    <property type="term" value="F:nucleotide binding"/>
    <property type="evidence" value="ECO:0007669"/>
    <property type="project" value="UniProtKB-KW"/>
</dbReference>
<protein>
    <recommendedName>
        <fullName evidence="4">5'-nucleotidase SurE</fullName>
        <ecNumber evidence="4">3.1.3.5</ecNumber>
    </recommendedName>
    <alternativeName>
        <fullName evidence="4">Nucleoside 5'-monophosphate phosphohydrolase</fullName>
    </alternativeName>
</protein>
<evidence type="ECO:0000313" key="6">
    <source>
        <dbReference type="EMBL" id="AFA39359.1"/>
    </source>
</evidence>
<dbReference type="EMBL" id="CP003316">
    <property type="protein sequence ID" value="AFA39359.1"/>
    <property type="molecule type" value="Genomic_DNA"/>
</dbReference>
<comment type="function">
    <text evidence="4">Nucleotidase that shows phosphatase activity on nucleoside 5'-monophosphates.</text>
</comment>
<dbReference type="Proteomes" id="UP000009062">
    <property type="component" value="Chromosome"/>
</dbReference>
<comment type="catalytic activity">
    <reaction evidence="4">
        <text>a ribonucleoside 5'-phosphate + H2O = a ribonucleoside + phosphate</text>
        <dbReference type="Rhea" id="RHEA:12484"/>
        <dbReference type="ChEBI" id="CHEBI:15377"/>
        <dbReference type="ChEBI" id="CHEBI:18254"/>
        <dbReference type="ChEBI" id="CHEBI:43474"/>
        <dbReference type="ChEBI" id="CHEBI:58043"/>
        <dbReference type="EC" id="3.1.3.5"/>
    </reaction>
</comment>
<dbReference type="InterPro" id="IPR002828">
    <property type="entry name" value="SurE-like_Pase/nucleotidase"/>
</dbReference>
<keyword evidence="3 4" id="KW-0378">Hydrolase</keyword>
<dbReference type="SUPFAM" id="SSF64167">
    <property type="entry name" value="SurE-like"/>
    <property type="match status" value="1"/>
</dbReference>
<dbReference type="NCBIfam" id="TIGR00087">
    <property type="entry name" value="surE"/>
    <property type="match status" value="1"/>
</dbReference>
<accession>H6Q8Y0</accession>
<dbReference type="HOGENOM" id="CLU_045192_1_3_2"/>
<sequence length="266" mass="29048">MRILITNDDGVHSPGLRLLYEFASPLGTVEVVAPESPKSATGLGITLHKPLRMYETDLCGFRAMATSGTPSDTIYLAAYGLGRRYDLVLSGINLGDNTSLQVILSSGTLGAAFQAALLGIPAVAYSLHAQDWEEVLKNREALEIMKAVVQKSAEFVLKRGLPHGVDVVSINFPRNMKRGVKAKLVRAAKFRFAQKVDRRVDPRGSSYYWLYGTDLAPEPDTDVYTVLVEGQIAVTPLTLDLNALNTDRKLDAEALAKLARYINEAI</sequence>
<gene>
    <name evidence="4" type="primary">surE</name>
    <name evidence="6" type="ordered locus">Pogu_1332</name>
</gene>